<dbReference type="EMBL" id="FZOD01000067">
    <property type="protein sequence ID" value="SNT57716.1"/>
    <property type="molecule type" value="Genomic_DNA"/>
</dbReference>
<dbReference type="Proteomes" id="UP000198282">
    <property type="component" value="Unassembled WGS sequence"/>
</dbReference>
<dbReference type="Pfam" id="PF14040">
    <property type="entry name" value="DNase_NucA_NucB"/>
    <property type="match status" value="1"/>
</dbReference>
<evidence type="ECO:0000313" key="3">
    <source>
        <dbReference type="EMBL" id="SNT57716.1"/>
    </source>
</evidence>
<sequence length="107" mass="11830">MCRSLWATCQYPDSCDEYPFASTKEGAASTPSNYSVELIKLEDNCASGSRLGWFYQQNRIIPEHRNDRGLMAGTPFYVSVVTSGPSNPKGPSTPDGLPLSERFCDEQ</sequence>
<dbReference type="AlphaFoldDB" id="A0A239NS75"/>
<evidence type="ECO:0000259" key="2">
    <source>
        <dbReference type="Pfam" id="PF14040"/>
    </source>
</evidence>
<proteinExistence type="predicted"/>
<feature type="region of interest" description="Disordered" evidence="1">
    <location>
        <begin position="82"/>
        <end position="107"/>
    </location>
</feature>
<reference evidence="3 4" key="1">
    <citation type="submission" date="2017-06" db="EMBL/GenBank/DDBJ databases">
        <authorList>
            <person name="Kim H.J."/>
            <person name="Triplett B.A."/>
        </authorList>
    </citation>
    <scope>NUCLEOTIDE SEQUENCE [LARGE SCALE GENOMIC DNA]</scope>
    <source>
        <strain evidence="3 4">CGMCC 4.2132</strain>
    </source>
</reference>
<accession>A0A239NS75</accession>
<evidence type="ECO:0000313" key="4">
    <source>
        <dbReference type="Proteomes" id="UP000198282"/>
    </source>
</evidence>
<protein>
    <submittedName>
        <fullName evidence="3">Deoxyribonuclease NucA/NucB</fullName>
    </submittedName>
</protein>
<gene>
    <name evidence="3" type="ORF">SAMN05216276_106742</name>
</gene>
<organism evidence="3 4">
    <name type="scientific">Streptosporangium subroseum</name>
    <dbReference type="NCBI Taxonomy" id="106412"/>
    <lineage>
        <taxon>Bacteria</taxon>
        <taxon>Bacillati</taxon>
        <taxon>Actinomycetota</taxon>
        <taxon>Actinomycetes</taxon>
        <taxon>Streptosporangiales</taxon>
        <taxon>Streptosporangiaceae</taxon>
        <taxon>Streptosporangium</taxon>
    </lineage>
</organism>
<evidence type="ECO:0000256" key="1">
    <source>
        <dbReference type="SAM" id="MobiDB-lite"/>
    </source>
</evidence>
<feature type="domain" description="Deoxyribonuclease NucA/NucB" evidence="2">
    <location>
        <begin position="11"/>
        <end position="61"/>
    </location>
</feature>
<name>A0A239NS75_9ACTN</name>
<dbReference type="InterPro" id="IPR029476">
    <property type="entry name" value="DNase_NucA_NucB"/>
</dbReference>
<keyword evidence="4" id="KW-1185">Reference proteome</keyword>